<dbReference type="eggNOG" id="COG0789">
    <property type="taxonomic scope" value="Bacteria"/>
</dbReference>
<dbReference type="PANTHER" id="PTHR34585:SF22">
    <property type="entry name" value="HELIX-TURN-HELIX DOMAIN-CONTAINING PROTEIN"/>
    <property type="match status" value="1"/>
</dbReference>
<organism evidence="3 4">
    <name type="scientific">Mangrovimonas yunxiaonensis</name>
    <dbReference type="NCBI Taxonomy" id="1197477"/>
    <lineage>
        <taxon>Bacteria</taxon>
        <taxon>Pseudomonadati</taxon>
        <taxon>Bacteroidota</taxon>
        <taxon>Flavobacteriia</taxon>
        <taxon>Flavobacteriales</taxon>
        <taxon>Flavobacteriaceae</taxon>
        <taxon>Mangrovimonas</taxon>
    </lineage>
</organism>
<dbReference type="Proteomes" id="UP000028521">
    <property type="component" value="Unassembled WGS sequence"/>
</dbReference>
<sequence>MTEIIDLILALSQDIKDLKARIELLRQSRAEVLKDTWIDNQDVLQTLHISKRTLQTLRTNGTLPYSKVKGKFYYRVADIEQLLQDNYYNHNFKQDGNK</sequence>
<dbReference type="SUPFAM" id="SSF46955">
    <property type="entry name" value="Putative DNA-binding domain"/>
    <property type="match status" value="1"/>
</dbReference>
<accession>A0A084TJN8</accession>
<dbReference type="Pfam" id="PF12728">
    <property type="entry name" value="HTH_17"/>
    <property type="match status" value="1"/>
</dbReference>
<evidence type="ECO:0000259" key="2">
    <source>
        <dbReference type="Pfam" id="PF12728"/>
    </source>
</evidence>
<feature type="domain" description="Helix-turn-helix" evidence="2">
    <location>
        <begin position="39"/>
        <end position="86"/>
    </location>
</feature>
<comment type="caution">
    <text evidence="3">The sequence shown here is derived from an EMBL/GenBank/DDBJ whole genome shotgun (WGS) entry which is preliminary data.</text>
</comment>
<reference evidence="4" key="2">
    <citation type="submission" date="2014-07" db="EMBL/GenBank/DDBJ databases">
        <title>Genome sequence of Mangrovimonas yunxiaonensis.</title>
        <authorList>
            <person name="Li Y."/>
            <person name="Zheng T."/>
        </authorList>
    </citation>
    <scope>NUCLEOTIDE SEQUENCE [LARGE SCALE GENOMIC DNA]</scope>
    <source>
        <strain evidence="4">LY01</strain>
    </source>
</reference>
<dbReference type="PANTHER" id="PTHR34585">
    <property type="match status" value="1"/>
</dbReference>
<proteinExistence type="predicted"/>
<feature type="coiled-coil region" evidence="1">
    <location>
        <begin position="8"/>
        <end position="35"/>
    </location>
</feature>
<gene>
    <name evidence="3" type="ORF">IA57_10785</name>
</gene>
<evidence type="ECO:0000313" key="4">
    <source>
        <dbReference type="Proteomes" id="UP000028521"/>
    </source>
</evidence>
<protein>
    <recommendedName>
        <fullName evidence="2">Helix-turn-helix domain-containing protein</fullName>
    </recommendedName>
</protein>
<keyword evidence="1" id="KW-0175">Coiled coil</keyword>
<dbReference type="OrthoDB" id="1524679at2"/>
<dbReference type="AlphaFoldDB" id="A0A084TJN8"/>
<dbReference type="RefSeq" id="WP_027879784.1">
    <property type="nucleotide sequence ID" value="NZ_BMET01000004.1"/>
</dbReference>
<name>A0A084TJN8_9FLAO</name>
<dbReference type="InterPro" id="IPR041657">
    <property type="entry name" value="HTH_17"/>
</dbReference>
<keyword evidence="4" id="KW-1185">Reference proteome</keyword>
<evidence type="ECO:0000313" key="3">
    <source>
        <dbReference type="EMBL" id="KFB00924.1"/>
    </source>
</evidence>
<dbReference type="InterPro" id="IPR009061">
    <property type="entry name" value="DNA-bd_dom_put_sf"/>
</dbReference>
<evidence type="ECO:0000256" key="1">
    <source>
        <dbReference type="SAM" id="Coils"/>
    </source>
</evidence>
<dbReference type="STRING" id="1197477.IA57_10785"/>
<dbReference type="EMBL" id="JPFK01000007">
    <property type="protein sequence ID" value="KFB00924.1"/>
    <property type="molecule type" value="Genomic_DNA"/>
</dbReference>
<reference evidence="3 4" key="1">
    <citation type="journal article" date="2014" name="Genome Announc.">
        <title>Draft Genome Sequence of the Algicidal Bacterium Mangrovimonas yunxiaonensis Strain LY01.</title>
        <authorList>
            <person name="Li Y."/>
            <person name="Zhu H."/>
            <person name="Li C."/>
            <person name="Zhang H."/>
            <person name="Chen Z."/>
            <person name="Zheng W."/>
            <person name="Xu H."/>
            <person name="Zheng T."/>
        </authorList>
    </citation>
    <scope>NUCLEOTIDE SEQUENCE [LARGE SCALE GENOMIC DNA]</scope>
    <source>
        <strain evidence="3 4">LY01</strain>
    </source>
</reference>